<dbReference type="SUPFAM" id="SSF51905">
    <property type="entry name" value="FAD/NAD(P)-binding domain"/>
    <property type="match status" value="1"/>
</dbReference>
<evidence type="ECO:0000256" key="12">
    <source>
        <dbReference type="ARBA" id="ARBA00049645"/>
    </source>
</evidence>
<dbReference type="EMBL" id="SMFZ01000002">
    <property type="protein sequence ID" value="TCK21579.1"/>
    <property type="molecule type" value="Genomic_DNA"/>
</dbReference>
<feature type="region of interest" description="Disordered" evidence="16">
    <location>
        <begin position="548"/>
        <end position="569"/>
    </location>
</feature>
<evidence type="ECO:0000256" key="4">
    <source>
        <dbReference type="ARBA" id="ARBA00022630"/>
    </source>
</evidence>
<evidence type="ECO:0000256" key="10">
    <source>
        <dbReference type="ARBA" id="ARBA00023235"/>
    </source>
</evidence>
<comment type="caution">
    <text evidence="20">The sequence shown here is derived from an EMBL/GenBank/DDBJ whole genome shotgun (WGS) entry which is preliminary data.</text>
</comment>
<dbReference type="EC" id="5.3.3.1" evidence="11"/>
<evidence type="ECO:0000256" key="9">
    <source>
        <dbReference type="ARBA" id="ARBA00023221"/>
    </source>
</evidence>
<evidence type="ECO:0000259" key="17">
    <source>
        <dbReference type="Pfam" id="PF00732"/>
    </source>
</evidence>
<evidence type="ECO:0000256" key="3">
    <source>
        <dbReference type="ARBA" id="ARBA00022548"/>
    </source>
</evidence>
<dbReference type="Proteomes" id="UP000295560">
    <property type="component" value="Unassembled WGS sequence"/>
</dbReference>
<dbReference type="Pfam" id="PF00732">
    <property type="entry name" value="GMC_oxred_N"/>
    <property type="match status" value="1"/>
</dbReference>
<organism evidence="20 21">
    <name type="scientific">Pseudonocardia endophytica</name>
    <dbReference type="NCBI Taxonomy" id="401976"/>
    <lineage>
        <taxon>Bacteria</taxon>
        <taxon>Bacillati</taxon>
        <taxon>Actinomycetota</taxon>
        <taxon>Actinomycetes</taxon>
        <taxon>Pseudonocardiales</taxon>
        <taxon>Pseudonocardiaceae</taxon>
        <taxon>Pseudonocardia</taxon>
    </lineage>
</organism>
<dbReference type="Pfam" id="PF05199">
    <property type="entry name" value="GMC_oxred_C"/>
    <property type="match status" value="1"/>
</dbReference>
<evidence type="ECO:0000256" key="14">
    <source>
        <dbReference type="ARBA" id="ARBA00049744"/>
    </source>
</evidence>
<dbReference type="RefSeq" id="WP_132430314.1">
    <property type="nucleotide sequence ID" value="NZ_SMFZ01000002.1"/>
</dbReference>
<evidence type="ECO:0000256" key="6">
    <source>
        <dbReference type="ARBA" id="ARBA00023002"/>
    </source>
</evidence>
<dbReference type="GO" id="GO:0050660">
    <property type="term" value="F:flavin adenine dinucleotide binding"/>
    <property type="evidence" value="ECO:0007669"/>
    <property type="project" value="InterPro"/>
</dbReference>
<evidence type="ECO:0000256" key="7">
    <source>
        <dbReference type="ARBA" id="ARBA00023098"/>
    </source>
</evidence>
<keyword evidence="4" id="KW-0285">Flavoprotein</keyword>
<evidence type="ECO:0000259" key="19">
    <source>
        <dbReference type="Pfam" id="PF05199"/>
    </source>
</evidence>
<evidence type="ECO:0000256" key="2">
    <source>
        <dbReference type="ARBA" id="ARBA00010790"/>
    </source>
</evidence>
<evidence type="ECO:0000256" key="11">
    <source>
        <dbReference type="ARBA" id="ARBA00038856"/>
    </source>
</evidence>
<evidence type="ECO:0000256" key="13">
    <source>
        <dbReference type="ARBA" id="ARBA00049723"/>
    </source>
</evidence>
<evidence type="ECO:0000313" key="21">
    <source>
        <dbReference type="Proteomes" id="UP000295560"/>
    </source>
</evidence>
<evidence type="ECO:0000256" key="1">
    <source>
        <dbReference type="ARBA" id="ARBA00001974"/>
    </source>
</evidence>
<dbReference type="GO" id="GO:0008203">
    <property type="term" value="P:cholesterol metabolic process"/>
    <property type="evidence" value="ECO:0007669"/>
    <property type="project" value="UniProtKB-KW"/>
</dbReference>
<accession>A0A4R1HPB8</accession>
<keyword evidence="6" id="KW-0560">Oxidoreductase</keyword>
<evidence type="ECO:0000256" key="16">
    <source>
        <dbReference type="SAM" id="MobiDB-lite"/>
    </source>
</evidence>
<keyword evidence="7" id="KW-0443">Lipid metabolism</keyword>
<protein>
    <recommendedName>
        <fullName evidence="14">Cholesterol oxidase</fullName>
        <ecNumber evidence="13">1.1.3.6</ecNumber>
        <ecNumber evidence="11">5.3.3.1</ecNumber>
    </recommendedName>
    <alternativeName>
        <fullName evidence="15">Cholesterol isomerase</fullName>
    </alternativeName>
</protein>
<keyword evidence="3" id="KW-0153">Cholesterol metabolism</keyword>
<gene>
    <name evidence="20" type="ORF">EV378_5567</name>
</gene>
<dbReference type="GO" id="GO:0016995">
    <property type="term" value="F:cholesterol oxidase activity"/>
    <property type="evidence" value="ECO:0007669"/>
    <property type="project" value="UniProtKB-EC"/>
</dbReference>
<keyword evidence="10" id="KW-0413">Isomerase</keyword>
<evidence type="ECO:0000256" key="8">
    <source>
        <dbReference type="ARBA" id="ARBA00023166"/>
    </source>
</evidence>
<dbReference type="Gene3D" id="3.50.50.60">
    <property type="entry name" value="FAD/NAD(P)-binding domain"/>
    <property type="match status" value="3"/>
</dbReference>
<proteinExistence type="inferred from homology"/>
<keyword evidence="8" id="KW-1207">Sterol metabolism</keyword>
<comment type="cofactor">
    <cofactor evidence="1">
        <name>FAD</name>
        <dbReference type="ChEBI" id="CHEBI:57692"/>
    </cofactor>
</comment>
<dbReference type="InterPro" id="IPR052542">
    <property type="entry name" value="Cholesterol_Oxidase"/>
</dbReference>
<dbReference type="PANTHER" id="PTHR47470:SF1">
    <property type="entry name" value="FAD-DEPENDENT OXIDOREDUCTASE 2 FAD BINDING DOMAIN-CONTAINING PROTEIN"/>
    <property type="match status" value="1"/>
</dbReference>
<dbReference type="Pfam" id="PF01266">
    <property type="entry name" value="DAO"/>
    <property type="match status" value="1"/>
</dbReference>
<dbReference type="InterPro" id="IPR000172">
    <property type="entry name" value="GMC_OxRdtase_N"/>
</dbReference>
<comment type="pathway">
    <text evidence="12">Steroid metabolism; cholesterol degradation.</text>
</comment>
<keyword evidence="9" id="KW-0753">Steroid metabolism</keyword>
<dbReference type="InterPro" id="IPR007867">
    <property type="entry name" value="GMC_OxRtase_C"/>
</dbReference>
<comment type="similarity">
    <text evidence="2">Belongs to the GMC oxidoreductase family.</text>
</comment>
<dbReference type="InterPro" id="IPR036188">
    <property type="entry name" value="FAD/NAD-bd_sf"/>
</dbReference>
<feature type="domain" description="Glucose-methanol-choline oxidoreductase C-terminal" evidence="19">
    <location>
        <begin position="479"/>
        <end position="535"/>
    </location>
</feature>
<dbReference type="PANTHER" id="PTHR47470">
    <property type="entry name" value="CHOLESTEROL OXIDASE"/>
    <property type="match status" value="1"/>
</dbReference>
<evidence type="ECO:0000256" key="5">
    <source>
        <dbReference type="ARBA" id="ARBA00022827"/>
    </source>
</evidence>
<sequence length="774" mass="83648">MTTSPTGDEHVDVVVIGSGFGGAVTAYRLAEAGREVVVLERGKAYPPGSFPRSPREMSTAFWNPDDGNYGMFDVWSFDGLESIVSSGLGGGSLIYANVMLRKSEKSFVREDPLPDGGYESWPVTRADLDPHYDAVEAMLGVTRYPYARTPKTRAMREAATGLGRPWTRAPLAVSFAPRRGTVPEPGLILDDAEYPNLHGRPRRTCDLGGSCDIGCNEGAKNSLDHTYLSAAKHHGADLRTLCEVTGIAAVGERYEVRYRRHRPDDPQAPPDEHRVVANRVVLGAGAYGTTYLLLRSKDGLPWLSPALGSRFSGNGDLLAFLMPGTTERIFDASSGPVITSVMEGRGRHGRDFVVEDGGFPAFVNWMIEALGPAQTARTARFAGNWLVRRFTRHEDPRISDELADLVGGGSVSAGSLPLLGMGRDVPDGVMRLDGNRLAVDWTTETSTPYFDGVLDGMGDIARELGTELRENPLSHLRRVVSVHPLGGAPMGHHRTTGVCDDHGQVFGHPHLYVADGAAMPGPVGTNPSLTIAAFADRVADGILSDLPPQVSTPPGRPVHGSTPPTGLSFTEEMRGHVTLETDEGTREIDVAVHLTITVEDVLTFVSEPGHRATVEGWVGSRTLGWSRTIGEGSSFNLFVPGADASSRRMLYRLLFTDNDQNHRTLVGHKEIRDDPGPDTWRDTTTLFTRLLDGTFPDALPVEDGDAGEPLVGEGVLRITWADLMVQLTTFRTTGPGGFEALFRFGRFFFGQLWDVYGFGAPEADPPGGANPPTD</sequence>
<dbReference type="InterPro" id="IPR006076">
    <property type="entry name" value="FAD-dep_OxRdtase"/>
</dbReference>
<name>A0A4R1HPB8_PSEEN</name>
<dbReference type="AlphaFoldDB" id="A0A4R1HPB8"/>
<feature type="domain" description="Glucose-methanol-choline oxidoreductase N-terminal" evidence="17">
    <location>
        <begin position="205"/>
        <end position="296"/>
    </location>
</feature>
<dbReference type="EC" id="1.1.3.6" evidence="13"/>
<keyword evidence="21" id="KW-1185">Reference proteome</keyword>
<keyword evidence="5" id="KW-0274">FAD</keyword>
<dbReference type="OrthoDB" id="517968at2"/>
<evidence type="ECO:0000313" key="20">
    <source>
        <dbReference type="EMBL" id="TCK21579.1"/>
    </source>
</evidence>
<dbReference type="GO" id="GO:0004769">
    <property type="term" value="F:steroid Delta-isomerase activity"/>
    <property type="evidence" value="ECO:0007669"/>
    <property type="project" value="UniProtKB-EC"/>
</dbReference>
<evidence type="ECO:0000256" key="15">
    <source>
        <dbReference type="ARBA" id="ARBA00049778"/>
    </source>
</evidence>
<feature type="domain" description="FAD dependent oxidoreductase" evidence="18">
    <location>
        <begin position="12"/>
        <end position="43"/>
    </location>
</feature>
<evidence type="ECO:0000259" key="18">
    <source>
        <dbReference type="Pfam" id="PF01266"/>
    </source>
</evidence>
<reference evidence="20 21" key="1">
    <citation type="submission" date="2019-03" db="EMBL/GenBank/DDBJ databases">
        <title>Sequencing the genomes of 1000 actinobacteria strains.</title>
        <authorList>
            <person name="Klenk H.-P."/>
        </authorList>
    </citation>
    <scope>NUCLEOTIDE SEQUENCE [LARGE SCALE GENOMIC DNA]</scope>
    <source>
        <strain evidence="20 21">DSM 44969</strain>
    </source>
</reference>